<dbReference type="AlphaFoldDB" id="A0A446B648"/>
<accession>A0A446B648</accession>
<dbReference type="PANTHER" id="PTHR30543">
    <property type="entry name" value="CHROMATE REDUCTASE"/>
    <property type="match status" value="1"/>
</dbReference>
<dbReference type="Gene3D" id="3.40.50.360">
    <property type="match status" value="1"/>
</dbReference>
<organism evidence="2 3">
    <name type="scientific">Thermothielavioides terrestris</name>
    <dbReference type="NCBI Taxonomy" id="2587410"/>
    <lineage>
        <taxon>Eukaryota</taxon>
        <taxon>Fungi</taxon>
        <taxon>Dikarya</taxon>
        <taxon>Ascomycota</taxon>
        <taxon>Pezizomycotina</taxon>
        <taxon>Sordariomycetes</taxon>
        <taxon>Sordariomycetidae</taxon>
        <taxon>Sordariales</taxon>
        <taxon>Chaetomiaceae</taxon>
        <taxon>Thermothielavioides</taxon>
    </lineage>
</organism>
<dbReference type="SUPFAM" id="SSF52218">
    <property type="entry name" value="Flavoproteins"/>
    <property type="match status" value="1"/>
</dbReference>
<dbReference type="Proteomes" id="UP000289323">
    <property type="component" value="Unassembled WGS sequence"/>
</dbReference>
<dbReference type="InterPro" id="IPR005025">
    <property type="entry name" value="FMN_Rdtase-like_dom"/>
</dbReference>
<dbReference type="EMBL" id="OUUZ01000001">
    <property type="protein sequence ID" value="SPQ17981.1"/>
    <property type="molecule type" value="Genomic_DNA"/>
</dbReference>
<dbReference type="GO" id="GO:0016491">
    <property type="term" value="F:oxidoreductase activity"/>
    <property type="evidence" value="ECO:0007669"/>
    <property type="project" value="InterPro"/>
</dbReference>
<proteinExistence type="predicted"/>
<feature type="domain" description="NADPH-dependent FMN reductase-like" evidence="1">
    <location>
        <begin position="9"/>
        <end position="165"/>
    </location>
</feature>
<evidence type="ECO:0000313" key="3">
    <source>
        <dbReference type="Proteomes" id="UP000289323"/>
    </source>
</evidence>
<gene>
    <name evidence="2" type="ORF">TT172_LOCUS400</name>
</gene>
<reference evidence="2 3" key="1">
    <citation type="submission" date="2018-04" db="EMBL/GenBank/DDBJ databases">
        <authorList>
            <person name="Huttner S."/>
            <person name="Dainat J."/>
        </authorList>
    </citation>
    <scope>NUCLEOTIDE SEQUENCE [LARGE SCALE GENOMIC DNA]</scope>
</reference>
<protein>
    <submittedName>
        <fullName evidence="2">A379f458-c16f-4cc4-8ab4-2e326f6e6af3</fullName>
    </submittedName>
</protein>
<evidence type="ECO:0000259" key="1">
    <source>
        <dbReference type="Pfam" id="PF03358"/>
    </source>
</evidence>
<dbReference type="GO" id="GO:0010181">
    <property type="term" value="F:FMN binding"/>
    <property type="evidence" value="ECO:0007669"/>
    <property type="project" value="TreeGrafter"/>
</dbReference>
<dbReference type="Pfam" id="PF03358">
    <property type="entry name" value="FMN_red"/>
    <property type="match status" value="1"/>
</dbReference>
<dbReference type="InterPro" id="IPR050712">
    <property type="entry name" value="NAD(P)H-dep_reductase"/>
</dbReference>
<dbReference type="InterPro" id="IPR029039">
    <property type="entry name" value="Flavoprotein-like_sf"/>
</dbReference>
<evidence type="ECO:0000313" key="2">
    <source>
        <dbReference type="EMBL" id="SPQ17981.1"/>
    </source>
</evidence>
<name>A0A446B648_9PEZI</name>
<sequence>MSSPKTFSVGIISGSQRAMRVAPQVAAFVLEAIEAHRESLPPSATTASARAITFDHIDVGTLNLPLFDEPGLPAEIHSPAEYAHAHTREWAARVAALDAFIFVSPQYNWGIPAGLKNAIDYLYHEWRGKPAVIVTYGGHGGGKCAEQLRTVLGGGLRMRVVEPAVCLSFPSREVVGRATRGEDLELWSRRRQGQADGGANGLGLWSDRRGDIVEAWEALVKLLETKE</sequence>
<dbReference type="GO" id="GO:0005829">
    <property type="term" value="C:cytosol"/>
    <property type="evidence" value="ECO:0007669"/>
    <property type="project" value="TreeGrafter"/>
</dbReference>
<dbReference type="PANTHER" id="PTHR30543:SF21">
    <property type="entry name" value="NAD(P)H-DEPENDENT FMN REDUCTASE LOT6"/>
    <property type="match status" value="1"/>
</dbReference>